<keyword evidence="4" id="KW-1003">Cell membrane</keyword>
<keyword evidence="5" id="KW-0430">Lectin</keyword>
<name>A0ABS4DWR6_9HYPH</name>
<dbReference type="InterPro" id="IPR012413">
    <property type="entry name" value="BA14K"/>
</dbReference>
<evidence type="ECO:0000256" key="7">
    <source>
        <dbReference type="SAM" id="MobiDB-lite"/>
    </source>
</evidence>
<comment type="subcellular location">
    <subcellularLocation>
        <location evidence="1">Membrane</location>
        <topology evidence="1">Single-pass membrane protein</topology>
    </subcellularLocation>
</comment>
<dbReference type="EMBL" id="JAGGJU010000004">
    <property type="protein sequence ID" value="MBP1850138.1"/>
    <property type="molecule type" value="Genomic_DNA"/>
</dbReference>
<evidence type="ECO:0000256" key="3">
    <source>
        <dbReference type="ARBA" id="ARBA00020552"/>
    </source>
</evidence>
<feature type="region of interest" description="Disordered" evidence="7">
    <location>
        <begin position="76"/>
        <end position="102"/>
    </location>
</feature>
<comment type="similarity">
    <text evidence="2">Belongs to the BA14k family.</text>
</comment>
<feature type="compositionally biased region" description="Low complexity" evidence="7">
    <location>
        <begin position="88"/>
        <end position="100"/>
    </location>
</feature>
<proteinExistence type="inferred from homology"/>
<keyword evidence="4" id="KW-0472">Membrane</keyword>
<evidence type="ECO:0000256" key="6">
    <source>
        <dbReference type="ARBA" id="ARBA00025321"/>
    </source>
</evidence>
<evidence type="ECO:0000256" key="2">
    <source>
        <dbReference type="ARBA" id="ARBA00010270"/>
    </source>
</evidence>
<sequence length="235" mass="25356">MKAIGAIVFGIASSVGICMAGVTFASYISSESQVSRFDNPDQPPLWTAAPKVIDTKSQDLARLPARLSTYAVAELEREKTDPNAPQVASARPSRNASASSMVDVASTTGSIDDDYARQNVSGADLRGNVQTVQLSSAHISWCEANYRSYDASTDSYRSFSGDIRPCESPVEDSPSVTHVSTSTPDRAAYTQAHLDWCGNRYRSYRASDNSYQPYDGSRTQCVSPYSDGAMNMASN</sequence>
<comment type="function">
    <text evidence="6">Has immunoglobulin-binding and hemagglutination properties, and can bind to mannose. Essential for virulence. May be involved in LPS biosynthesis or polysaccharide transport.</text>
</comment>
<gene>
    <name evidence="8" type="ORF">J2Z17_001572</name>
</gene>
<dbReference type="RefSeq" id="WP_245223954.1">
    <property type="nucleotide sequence ID" value="NZ_JAGGJU010000004.1"/>
</dbReference>
<organism evidence="8 9">
    <name type="scientific">Rhizobium halophytocola</name>
    <dbReference type="NCBI Taxonomy" id="735519"/>
    <lineage>
        <taxon>Bacteria</taxon>
        <taxon>Pseudomonadati</taxon>
        <taxon>Pseudomonadota</taxon>
        <taxon>Alphaproteobacteria</taxon>
        <taxon>Hyphomicrobiales</taxon>
        <taxon>Rhizobiaceae</taxon>
        <taxon>Rhizobium/Agrobacterium group</taxon>
        <taxon>Rhizobium</taxon>
    </lineage>
</organism>
<dbReference type="Proteomes" id="UP000759443">
    <property type="component" value="Unassembled WGS sequence"/>
</dbReference>
<keyword evidence="9" id="KW-1185">Reference proteome</keyword>
<accession>A0ABS4DWR6</accession>
<evidence type="ECO:0000256" key="1">
    <source>
        <dbReference type="ARBA" id="ARBA00004167"/>
    </source>
</evidence>
<comment type="caution">
    <text evidence="8">The sequence shown here is derived from an EMBL/GenBank/DDBJ whole genome shotgun (WGS) entry which is preliminary data.</text>
</comment>
<evidence type="ECO:0000256" key="4">
    <source>
        <dbReference type="ARBA" id="ARBA00022475"/>
    </source>
</evidence>
<protein>
    <recommendedName>
        <fullName evidence="3">Lectin-like protein BA14k</fullName>
    </recommendedName>
</protein>
<dbReference type="Pfam" id="PF07886">
    <property type="entry name" value="BA14K"/>
    <property type="match status" value="2"/>
</dbReference>
<evidence type="ECO:0000313" key="9">
    <source>
        <dbReference type="Proteomes" id="UP000759443"/>
    </source>
</evidence>
<evidence type="ECO:0000256" key="5">
    <source>
        <dbReference type="ARBA" id="ARBA00022734"/>
    </source>
</evidence>
<evidence type="ECO:0000313" key="8">
    <source>
        <dbReference type="EMBL" id="MBP1850138.1"/>
    </source>
</evidence>
<reference evidence="8 9" key="1">
    <citation type="submission" date="2021-03" db="EMBL/GenBank/DDBJ databases">
        <title>Genomic Encyclopedia of Type Strains, Phase IV (KMG-IV): sequencing the most valuable type-strain genomes for metagenomic binning, comparative biology and taxonomic classification.</title>
        <authorList>
            <person name="Goeker M."/>
        </authorList>
    </citation>
    <scope>NUCLEOTIDE SEQUENCE [LARGE SCALE GENOMIC DNA]</scope>
    <source>
        <strain evidence="8 9">DSM 21600</strain>
    </source>
</reference>